<gene>
    <name evidence="7" type="primary">LEA1</name>
    <name evidence="7" type="ORF">CspeluHIS016_0205820</name>
</gene>
<dbReference type="SUPFAM" id="SSF52058">
    <property type="entry name" value="L domain-like"/>
    <property type="match status" value="1"/>
</dbReference>
<comment type="subcellular location">
    <subcellularLocation>
        <location evidence="1">Nucleus</location>
    </subcellularLocation>
</comment>
<dbReference type="InterPro" id="IPR032675">
    <property type="entry name" value="LRR_dom_sf"/>
</dbReference>
<proteinExistence type="inferred from homology"/>
<dbReference type="Proteomes" id="UP001222932">
    <property type="component" value="Unassembled WGS sequence"/>
</dbReference>
<dbReference type="PANTHER" id="PTHR10552">
    <property type="entry name" value="U2 SMALL NUCLEAR RIBONUCLEOPROTEIN A"/>
    <property type="match status" value="1"/>
</dbReference>
<dbReference type="AlphaFoldDB" id="A0AAD3TRD0"/>
<evidence type="ECO:0000256" key="3">
    <source>
        <dbReference type="ARBA" id="ARBA00022737"/>
    </source>
</evidence>
<dbReference type="InterPro" id="IPR001611">
    <property type="entry name" value="Leu-rich_rpt"/>
</dbReference>
<keyword evidence="4" id="KW-0539">Nucleus</keyword>
<evidence type="ECO:0000256" key="6">
    <source>
        <dbReference type="ARBA" id="ARBA00024238"/>
    </source>
</evidence>
<keyword evidence="3" id="KW-0677">Repeat</keyword>
<evidence type="ECO:0000313" key="8">
    <source>
        <dbReference type="Proteomes" id="UP001222932"/>
    </source>
</evidence>
<name>A0AAD3TRD0_9TREE</name>
<comment type="similarity">
    <text evidence="5">Belongs to the U2 small nuclear ribonucleoprotein A family.</text>
</comment>
<dbReference type="Gene3D" id="3.80.10.10">
    <property type="entry name" value="Ribonuclease Inhibitor"/>
    <property type="match status" value="1"/>
</dbReference>
<evidence type="ECO:0000256" key="5">
    <source>
        <dbReference type="ARBA" id="ARBA00024196"/>
    </source>
</evidence>
<protein>
    <recommendedName>
        <fullName evidence="6">U2 small nuclear ribonucleoprotein A'</fullName>
    </recommendedName>
</protein>
<dbReference type="Pfam" id="PF14580">
    <property type="entry name" value="LRR_9"/>
    <property type="match status" value="1"/>
</dbReference>
<keyword evidence="8" id="KW-1185">Reference proteome</keyword>
<dbReference type="EMBL" id="BTCM01000002">
    <property type="protein sequence ID" value="GMK55526.1"/>
    <property type="molecule type" value="Genomic_DNA"/>
</dbReference>
<dbReference type="GO" id="GO:0030620">
    <property type="term" value="F:U2 snRNA binding"/>
    <property type="evidence" value="ECO:0007669"/>
    <property type="project" value="InterPro"/>
</dbReference>
<evidence type="ECO:0000256" key="4">
    <source>
        <dbReference type="ARBA" id="ARBA00023242"/>
    </source>
</evidence>
<dbReference type="GO" id="GO:0005686">
    <property type="term" value="C:U2 snRNP"/>
    <property type="evidence" value="ECO:0007669"/>
    <property type="project" value="TreeGrafter"/>
</dbReference>
<evidence type="ECO:0000256" key="2">
    <source>
        <dbReference type="ARBA" id="ARBA00022614"/>
    </source>
</evidence>
<accession>A0AAD3TRD0</accession>
<dbReference type="InterPro" id="IPR044640">
    <property type="entry name" value="RU2A"/>
</dbReference>
<dbReference type="GO" id="GO:0000398">
    <property type="term" value="P:mRNA splicing, via spliceosome"/>
    <property type="evidence" value="ECO:0007669"/>
    <property type="project" value="InterPro"/>
</dbReference>
<keyword evidence="2" id="KW-0433">Leucine-rich repeat</keyword>
<comment type="caution">
    <text evidence="7">The sequence shown here is derived from an EMBL/GenBank/DDBJ whole genome shotgun (WGS) entry which is preliminary data.</text>
</comment>
<sequence length="247" mass="26594">MRLTPEFVSNTHSHLNPLKERELDLRGLAIPVIENLASHQGTYDTLNLTDNSLTVLGNIPQAHRLHTIHAGQNQISSISPALAINLPNLTTLVLSDNAITSLSTLLPLADTQLGYLSLRGNPVTAAEHYREFVIWKVGRGKLHVLDFERVKDTERARAKELFEDSSGAPNELARKLSTSTAGVSGAALAAAKAKGGLKGRLMTAEEKKRVVEALTSATTAAEVRKLERMLADGLIPEGGMEAVVIEA</sequence>
<reference evidence="7" key="1">
    <citation type="journal article" date="2023" name="BMC Genomics">
        <title>Chromosome-level genome assemblies of Cutaneotrichosporon spp. (Trichosporonales, Basidiomycota) reveal imbalanced evolution between nucleotide sequences and chromosome synteny.</title>
        <authorList>
            <person name="Kobayashi Y."/>
            <person name="Kayamori A."/>
            <person name="Aoki K."/>
            <person name="Shiwa Y."/>
            <person name="Matsutani M."/>
            <person name="Fujita N."/>
            <person name="Sugita T."/>
            <person name="Iwasaki W."/>
            <person name="Tanaka N."/>
            <person name="Takashima M."/>
        </authorList>
    </citation>
    <scope>NUCLEOTIDE SEQUENCE</scope>
    <source>
        <strain evidence="7">HIS016</strain>
    </source>
</reference>
<dbReference type="PANTHER" id="PTHR10552:SF6">
    <property type="entry name" value="U2 SMALL NUCLEAR RIBONUCLEOPROTEIN A"/>
    <property type="match status" value="1"/>
</dbReference>
<reference evidence="7" key="2">
    <citation type="submission" date="2023-06" db="EMBL/GenBank/DDBJ databases">
        <authorList>
            <person name="Kobayashi Y."/>
            <person name="Kayamori A."/>
            <person name="Aoki K."/>
            <person name="Shiwa Y."/>
            <person name="Fujita N."/>
            <person name="Sugita T."/>
            <person name="Iwasaki W."/>
            <person name="Tanaka N."/>
            <person name="Takashima M."/>
        </authorList>
    </citation>
    <scope>NUCLEOTIDE SEQUENCE</scope>
    <source>
        <strain evidence="7">HIS016</strain>
    </source>
</reference>
<dbReference type="PROSITE" id="PS51450">
    <property type="entry name" value="LRR"/>
    <property type="match status" value="1"/>
</dbReference>
<evidence type="ECO:0000313" key="7">
    <source>
        <dbReference type="EMBL" id="GMK55526.1"/>
    </source>
</evidence>
<evidence type="ECO:0000256" key="1">
    <source>
        <dbReference type="ARBA" id="ARBA00004123"/>
    </source>
</evidence>
<organism evidence="7 8">
    <name type="scientific">Cutaneotrichosporon spelunceum</name>
    <dbReference type="NCBI Taxonomy" id="1672016"/>
    <lineage>
        <taxon>Eukaryota</taxon>
        <taxon>Fungi</taxon>
        <taxon>Dikarya</taxon>
        <taxon>Basidiomycota</taxon>
        <taxon>Agaricomycotina</taxon>
        <taxon>Tremellomycetes</taxon>
        <taxon>Trichosporonales</taxon>
        <taxon>Trichosporonaceae</taxon>
        <taxon>Cutaneotrichosporon</taxon>
    </lineage>
</organism>